<evidence type="ECO:0000313" key="3">
    <source>
        <dbReference type="EMBL" id="OCL90793.1"/>
    </source>
</evidence>
<evidence type="ECO:0000256" key="1">
    <source>
        <dbReference type="SAM" id="SignalP"/>
    </source>
</evidence>
<evidence type="ECO:0000313" key="4">
    <source>
        <dbReference type="EMBL" id="QEP40807.1"/>
    </source>
</evidence>
<evidence type="ECO:0000313" key="5">
    <source>
        <dbReference type="Proteomes" id="UP000093159"/>
    </source>
</evidence>
<evidence type="ECO:0000313" key="6">
    <source>
        <dbReference type="Proteomes" id="UP000322644"/>
    </source>
</evidence>
<feature type="signal peptide" evidence="1">
    <location>
        <begin position="1"/>
        <end position="22"/>
    </location>
</feature>
<dbReference type="AlphaFoldDB" id="A0A1C0AVQ7"/>
<dbReference type="Proteomes" id="UP000322644">
    <property type="component" value="Chromosome"/>
</dbReference>
<name>A0A1C0AVQ7_9BACT</name>
<dbReference type="Proteomes" id="UP000093159">
    <property type="component" value="Unassembled WGS sequence"/>
</dbReference>
<dbReference type="EMBL" id="LDIR01000003">
    <property type="protein sequence ID" value="OCL90793.1"/>
    <property type="molecule type" value="Genomic_DNA"/>
</dbReference>
<dbReference type="EMBL" id="CP036246">
    <property type="protein sequence ID" value="QEP40807.1"/>
    <property type="molecule type" value="Genomic_DNA"/>
</dbReference>
<proteinExistence type="predicted"/>
<feature type="chain" id="PRO_5043143753" evidence="1">
    <location>
        <begin position="23"/>
        <end position="247"/>
    </location>
</feature>
<dbReference type="InterPro" id="IPR029276">
    <property type="entry name" value="PgbA_N"/>
</dbReference>
<gene>
    <name evidence="3" type="primary">pgbA</name>
    <name evidence="3" type="ORF">AAX28_01610</name>
    <name evidence="4" type="ORF">APORC_1209</name>
</gene>
<keyword evidence="1" id="KW-0732">Signal</keyword>
<reference evidence="4 6" key="2">
    <citation type="submission" date="2019-09" db="EMBL/GenBank/DDBJ databases">
        <title>Complete genome sequencing of four Arcobacter species reveals a diverse suite of mobile elements.</title>
        <authorList>
            <person name="Miller W.G."/>
            <person name="Yee E."/>
            <person name="Bono J.L."/>
        </authorList>
    </citation>
    <scope>NUCLEOTIDE SEQUENCE [LARGE SCALE GENOMIC DNA]</scope>
    <source>
        <strain evidence="4 6">CCUG 56899</strain>
    </source>
</reference>
<reference evidence="4 6" key="3">
    <citation type="submission" date="2019-09" db="EMBL/GenBank/DDBJ databases">
        <title>Taxonomic note: a critical rebuttal of the proposed division of the genus Arcobacter into six genera, emended descriptions of Arcobacter anaerophilus and the genus Arcobacter, and an assessment of genus-level boundaries for Epsilonproteobacteria using in silico genomic comparator tools.</title>
        <authorList>
            <person name="On S.L.W."/>
            <person name="Miller W.G."/>
            <person name="Biggs P."/>
            <person name="Cornelius A."/>
            <person name="Vandamme P."/>
        </authorList>
    </citation>
    <scope>NUCLEOTIDE SEQUENCE [LARGE SCALE GENOMIC DNA]</scope>
    <source>
        <strain evidence="4 6">CCUG 56899</strain>
    </source>
</reference>
<dbReference type="OrthoDB" id="5372482at2"/>
<protein>
    <submittedName>
        <fullName evidence="3">Plasminogen-binding protein PgbA</fullName>
    </submittedName>
    <submittedName>
        <fullName evidence="4">Putative plasminogen-binding protein</fullName>
    </submittedName>
</protein>
<reference evidence="3 5" key="1">
    <citation type="submission" date="2015-05" db="EMBL/GenBank/DDBJ databases">
        <authorList>
            <person name="Rovetto F."/>
            <person name="Cocolin L."/>
            <person name="Illeghems K."/>
            <person name="Van Nieuwerburgh F."/>
            <person name="Houf K."/>
        </authorList>
    </citation>
    <scope>NUCLEOTIDE SEQUENCE [LARGE SCALE GENOMIC DNA]</scope>
    <source>
        <strain evidence="3 5">117434</strain>
    </source>
</reference>
<sequence length="247" mass="28786">MFINRFKFLAIFCLFVPFFVFANSSFETISVDITNIEKNRSKIEIPNLKIGQSGIVIHTYDEKFNTIVSNAKVISSDEFGSVVEFFAFDDLKQDAIATTKRKVEINDKLILNYLYQNSLLIAPNFEGFDDISKKFPNFSFIHPDILGAKLKFTNSLYPTKKEIQDFTIEQNLGTIFIVVLDNLYILDSKTFLILDKFDYIQKDGLEKRLPFFTRVEDVKDSFFNISSWFKKKDDYDSHYKKILGIKK</sequence>
<dbReference type="KEGG" id="apoc:APORC_1209"/>
<feature type="domain" description="Plasminogen-binding protein PgbA N-terminal" evidence="2">
    <location>
        <begin position="29"/>
        <end position="243"/>
    </location>
</feature>
<keyword evidence="5" id="KW-1185">Reference proteome</keyword>
<organism evidence="4 6">
    <name type="scientific">Arcobacter porcinus</name>
    <dbReference type="NCBI Taxonomy" id="1935204"/>
    <lineage>
        <taxon>Bacteria</taxon>
        <taxon>Pseudomonadati</taxon>
        <taxon>Campylobacterota</taxon>
        <taxon>Epsilonproteobacteria</taxon>
        <taxon>Campylobacterales</taxon>
        <taxon>Arcobacteraceae</taxon>
        <taxon>Arcobacter</taxon>
    </lineage>
</organism>
<evidence type="ECO:0000259" key="2">
    <source>
        <dbReference type="Pfam" id="PF15436"/>
    </source>
</evidence>
<dbReference type="Pfam" id="PF15436">
    <property type="entry name" value="PGBA_N"/>
    <property type="match status" value="1"/>
</dbReference>
<accession>A0A1C0AVQ7</accession>